<protein>
    <submittedName>
        <fullName evidence="2">Uncharacterized protein</fullName>
    </submittedName>
</protein>
<evidence type="ECO:0000313" key="3">
    <source>
        <dbReference type="Proteomes" id="UP000007800"/>
    </source>
</evidence>
<dbReference type="EMBL" id="GG679756">
    <property type="protein sequence ID" value="EER07715.1"/>
    <property type="molecule type" value="Genomic_DNA"/>
</dbReference>
<dbReference type="GeneID" id="9042435"/>
<organism evidence="3">
    <name type="scientific">Perkinsus marinus (strain ATCC 50983 / TXsc)</name>
    <dbReference type="NCBI Taxonomy" id="423536"/>
    <lineage>
        <taxon>Eukaryota</taxon>
        <taxon>Sar</taxon>
        <taxon>Alveolata</taxon>
        <taxon>Perkinsozoa</taxon>
        <taxon>Perkinsea</taxon>
        <taxon>Perkinsida</taxon>
        <taxon>Perkinsidae</taxon>
        <taxon>Perkinsus</taxon>
    </lineage>
</organism>
<keyword evidence="3" id="KW-1185">Reference proteome</keyword>
<sequence length="331" mass="37351">MSVRMIGSLGDKEADLDLRKKEEAARLKHLNAARDAQLLREQTFDIITCASKLQGLDAGDGPITSMYNGARDGGKGGMPDTFQDYNIVSNLSHGVHHWAHPDDRPTGEGGRYRREERLIPSRAVKDYDIINTRYLHGHDSKASKEARLWKAVAAAKYRARNRFDPVLQRYTDSREDTCMLQHTKAMEAERVDRALAQQPPCMRSLGGGRPTNHWNLVTHEVNNPGVLKAMDVAAEERKERFKNRYIMEGNWHVREINRGNVERSRRMNVISHDRHGREYWSPRVAVDDRSAVGPPYPSVGKGRGLHPLEQVIPKLPLPKPADDGCASRSGV</sequence>
<dbReference type="RefSeq" id="XP_002775899.1">
    <property type="nucleotide sequence ID" value="XM_002775853.1"/>
</dbReference>
<dbReference type="Proteomes" id="UP000007800">
    <property type="component" value="Unassembled WGS sequence"/>
</dbReference>
<dbReference type="AlphaFoldDB" id="C5L688"/>
<feature type="region of interest" description="Disordered" evidence="1">
    <location>
        <begin position="312"/>
        <end position="331"/>
    </location>
</feature>
<reference evidence="2 3" key="1">
    <citation type="submission" date="2008-07" db="EMBL/GenBank/DDBJ databases">
        <authorList>
            <person name="El-Sayed N."/>
            <person name="Caler E."/>
            <person name="Inman J."/>
            <person name="Amedeo P."/>
            <person name="Hass B."/>
            <person name="Wortman J."/>
        </authorList>
    </citation>
    <scope>NUCLEOTIDE SEQUENCE [LARGE SCALE GENOMIC DNA]</scope>
    <source>
        <strain evidence="3">ATCC 50983 / TXsc</strain>
    </source>
</reference>
<gene>
    <name evidence="2" type="ORF">Pmar_PMAR029004</name>
</gene>
<accession>C5L688</accession>
<evidence type="ECO:0000313" key="2">
    <source>
        <dbReference type="EMBL" id="EER07715.1"/>
    </source>
</evidence>
<dbReference type="InParanoid" id="C5L688"/>
<dbReference type="OMA" id="IITCASK"/>
<evidence type="ECO:0000256" key="1">
    <source>
        <dbReference type="SAM" id="MobiDB-lite"/>
    </source>
</evidence>
<proteinExistence type="predicted"/>
<dbReference type="OrthoDB" id="60284at2759"/>
<name>C5L688_PERM5</name>